<dbReference type="AlphaFoldDB" id="A0A6J8CP27"/>
<evidence type="ECO:0008006" key="4">
    <source>
        <dbReference type="Google" id="ProtNLM"/>
    </source>
</evidence>
<proteinExistence type="predicted"/>
<keyword evidence="1" id="KW-1133">Transmembrane helix</keyword>
<feature type="transmembrane region" description="Helical" evidence="1">
    <location>
        <begin position="160"/>
        <end position="185"/>
    </location>
</feature>
<reference evidence="2 3" key="1">
    <citation type="submission" date="2020-06" db="EMBL/GenBank/DDBJ databases">
        <authorList>
            <person name="Li R."/>
            <person name="Bekaert M."/>
        </authorList>
    </citation>
    <scope>NUCLEOTIDE SEQUENCE [LARGE SCALE GENOMIC DNA]</scope>
    <source>
        <strain evidence="3">wild</strain>
    </source>
</reference>
<dbReference type="Gene3D" id="1.20.1070.10">
    <property type="entry name" value="Rhodopsin 7-helix transmembrane proteins"/>
    <property type="match status" value="1"/>
</dbReference>
<dbReference type="Proteomes" id="UP000507470">
    <property type="component" value="Unassembled WGS sequence"/>
</dbReference>
<name>A0A6J8CP27_MYTCO</name>
<organism evidence="2 3">
    <name type="scientific">Mytilus coruscus</name>
    <name type="common">Sea mussel</name>
    <dbReference type="NCBI Taxonomy" id="42192"/>
    <lineage>
        <taxon>Eukaryota</taxon>
        <taxon>Metazoa</taxon>
        <taxon>Spiralia</taxon>
        <taxon>Lophotrochozoa</taxon>
        <taxon>Mollusca</taxon>
        <taxon>Bivalvia</taxon>
        <taxon>Autobranchia</taxon>
        <taxon>Pteriomorphia</taxon>
        <taxon>Mytilida</taxon>
        <taxon>Mytiloidea</taxon>
        <taxon>Mytilidae</taxon>
        <taxon>Mytilinae</taxon>
        <taxon>Mytilus</taxon>
    </lineage>
</organism>
<sequence length="210" mass="23807">MYLQSITGILASAWCPGSIQLPIKMKELLDFLDELSSNSSSDIMFEGTFDVNTDFEYDDLALANRSAPSQNVYEDMNDKYCFSMFPTYYHTNAYIGMSILFTGMLSGIVQKYASSRLTQSASQKSQSRMASIVIVLYFSFYCPLQIVVLLLQLTCVDPKYLGPISFTISMAQFVLSAFNPIMLCLRVPEAKKTLKDRFCRCFNKQTNNQM</sequence>
<gene>
    <name evidence="2" type="ORF">MCOR_32027</name>
</gene>
<accession>A0A6J8CP27</accession>
<feature type="transmembrane region" description="Helical" evidence="1">
    <location>
        <begin position="134"/>
        <end position="154"/>
    </location>
</feature>
<dbReference type="EMBL" id="CACVKT020005697">
    <property type="protein sequence ID" value="CAC5397601.1"/>
    <property type="molecule type" value="Genomic_DNA"/>
</dbReference>
<protein>
    <recommendedName>
        <fullName evidence="4">G-protein coupled receptors family 1 profile domain-containing protein</fullName>
    </recommendedName>
</protein>
<keyword evidence="1" id="KW-0812">Transmembrane</keyword>
<evidence type="ECO:0000256" key="1">
    <source>
        <dbReference type="SAM" id="Phobius"/>
    </source>
</evidence>
<dbReference type="SUPFAM" id="SSF81321">
    <property type="entry name" value="Family A G protein-coupled receptor-like"/>
    <property type="match status" value="1"/>
</dbReference>
<evidence type="ECO:0000313" key="2">
    <source>
        <dbReference type="EMBL" id="CAC5397601.1"/>
    </source>
</evidence>
<keyword evidence="3" id="KW-1185">Reference proteome</keyword>
<evidence type="ECO:0000313" key="3">
    <source>
        <dbReference type="Proteomes" id="UP000507470"/>
    </source>
</evidence>
<dbReference type="OrthoDB" id="6169831at2759"/>
<keyword evidence="1" id="KW-0472">Membrane</keyword>
<feature type="transmembrane region" description="Helical" evidence="1">
    <location>
        <begin position="93"/>
        <end position="113"/>
    </location>
</feature>